<dbReference type="InterPro" id="IPR000653">
    <property type="entry name" value="DegT/StrS_aminotransferase"/>
</dbReference>
<dbReference type="PANTHER" id="PTHR30244">
    <property type="entry name" value="TRANSAMINASE"/>
    <property type="match status" value="1"/>
</dbReference>
<sequence length="356" mass="41333">MNEIGGFFCNEELNENKNNFLKSMCPIDGDMAYLMSGRCGIYYALEDLKIKDKKRIAYLPAYTCETVIAPFVKSGYELVFYDIDKNMKPIFNNELITKISVILICGYFGFCYYDRDFIKLCSENGVSVIEDTTHSMFSRNGIDPNCDYIVGSLRKWIGIASGGFAIKTHGKFTFGLLDSDKNHIAARNLAMSMKKEYLEHSDSDNLQEATKIFWNAEMNLRKVFNIYKSDEDSIKVAEHFNVQALVERRRANYQYLIDHLKENSNFTLVFPDLDDDSVPSHLTIYSNKRLDLQNYLTSNKIISTIYWPINDSVNLESFPNANYIYNNVLSISCDQRYNEKHMQYICDILERFEYNL</sequence>
<dbReference type="Gene3D" id="3.40.640.10">
    <property type="entry name" value="Type I PLP-dependent aspartate aminotransferase-like (Major domain)"/>
    <property type="match status" value="1"/>
</dbReference>
<name>A0A562J4N9_9FIRM</name>
<comment type="similarity">
    <text evidence="1">Belongs to the DegT/DnrJ/EryC1 family.</text>
</comment>
<reference evidence="2 3" key="1">
    <citation type="submission" date="2019-07" db="EMBL/GenBank/DDBJ databases">
        <title>Genomic Encyclopedia of Type Strains, Phase I: the one thousand microbial genomes (KMG-I) project.</title>
        <authorList>
            <person name="Kyrpides N."/>
        </authorList>
    </citation>
    <scope>NUCLEOTIDE SEQUENCE [LARGE SCALE GENOMIC DNA]</scope>
    <source>
        <strain evidence="2 3">DSM 13558</strain>
    </source>
</reference>
<dbReference type="InterPro" id="IPR015422">
    <property type="entry name" value="PyrdxlP-dep_Trfase_small"/>
</dbReference>
<organism evidence="2 3">
    <name type="scientific">Sedimentibacter saalensis</name>
    <dbReference type="NCBI Taxonomy" id="130788"/>
    <lineage>
        <taxon>Bacteria</taxon>
        <taxon>Bacillati</taxon>
        <taxon>Bacillota</taxon>
        <taxon>Tissierellia</taxon>
        <taxon>Sedimentibacter</taxon>
    </lineage>
</organism>
<dbReference type="OrthoDB" id="8955051at2"/>
<dbReference type="EMBL" id="VLKH01000010">
    <property type="protein sequence ID" value="TWH78156.1"/>
    <property type="molecule type" value="Genomic_DNA"/>
</dbReference>
<evidence type="ECO:0000256" key="1">
    <source>
        <dbReference type="RuleBase" id="RU004508"/>
    </source>
</evidence>
<dbReference type="AlphaFoldDB" id="A0A562J4N9"/>
<dbReference type="PANTHER" id="PTHR30244:SF34">
    <property type="entry name" value="DTDP-4-AMINO-4,6-DIDEOXYGALACTOSE TRANSAMINASE"/>
    <property type="match status" value="1"/>
</dbReference>
<dbReference type="GO" id="GO:0030170">
    <property type="term" value="F:pyridoxal phosphate binding"/>
    <property type="evidence" value="ECO:0007669"/>
    <property type="project" value="TreeGrafter"/>
</dbReference>
<keyword evidence="3" id="KW-1185">Reference proteome</keyword>
<proteinExistence type="inferred from homology"/>
<dbReference type="Pfam" id="PF01041">
    <property type="entry name" value="DegT_DnrJ_EryC1"/>
    <property type="match status" value="1"/>
</dbReference>
<evidence type="ECO:0000313" key="2">
    <source>
        <dbReference type="EMBL" id="TWH78156.1"/>
    </source>
</evidence>
<dbReference type="SUPFAM" id="SSF53383">
    <property type="entry name" value="PLP-dependent transferases"/>
    <property type="match status" value="1"/>
</dbReference>
<protein>
    <submittedName>
        <fullName evidence="2">dTDP-4-amino-4,6-dideoxygalactose transaminase</fullName>
    </submittedName>
</protein>
<accession>A0A562J4N9</accession>
<dbReference type="Gene3D" id="3.90.1150.10">
    <property type="entry name" value="Aspartate Aminotransferase, domain 1"/>
    <property type="match status" value="1"/>
</dbReference>
<dbReference type="RefSeq" id="WP_145085446.1">
    <property type="nucleotide sequence ID" value="NZ_VLKH01000010.1"/>
</dbReference>
<dbReference type="InterPro" id="IPR015421">
    <property type="entry name" value="PyrdxlP-dep_Trfase_major"/>
</dbReference>
<dbReference type="GO" id="GO:0008483">
    <property type="term" value="F:transaminase activity"/>
    <property type="evidence" value="ECO:0007669"/>
    <property type="project" value="TreeGrafter"/>
</dbReference>
<dbReference type="InterPro" id="IPR015424">
    <property type="entry name" value="PyrdxlP-dep_Trfase"/>
</dbReference>
<comment type="caution">
    <text evidence="2">The sequence shown here is derived from an EMBL/GenBank/DDBJ whole genome shotgun (WGS) entry which is preliminary data.</text>
</comment>
<dbReference type="Proteomes" id="UP000315343">
    <property type="component" value="Unassembled WGS sequence"/>
</dbReference>
<evidence type="ECO:0000313" key="3">
    <source>
        <dbReference type="Proteomes" id="UP000315343"/>
    </source>
</evidence>
<keyword evidence="1" id="KW-0663">Pyridoxal phosphate</keyword>
<dbReference type="GO" id="GO:0000271">
    <property type="term" value="P:polysaccharide biosynthetic process"/>
    <property type="evidence" value="ECO:0007669"/>
    <property type="project" value="TreeGrafter"/>
</dbReference>
<gene>
    <name evidence="2" type="ORF">LY60_02997</name>
</gene>